<proteinExistence type="predicted"/>
<organism evidence="1 2">
    <name type="scientific">Hibiscus sabdariffa</name>
    <name type="common">roselle</name>
    <dbReference type="NCBI Taxonomy" id="183260"/>
    <lineage>
        <taxon>Eukaryota</taxon>
        <taxon>Viridiplantae</taxon>
        <taxon>Streptophyta</taxon>
        <taxon>Embryophyta</taxon>
        <taxon>Tracheophyta</taxon>
        <taxon>Spermatophyta</taxon>
        <taxon>Magnoliopsida</taxon>
        <taxon>eudicotyledons</taxon>
        <taxon>Gunneridae</taxon>
        <taxon>Pentapetalae</taxon>
        <taxon>rosids</taxon>
        <taxon>malvids</taxon>
        <taxon>Malvales</taxon>
        <taxon>Malvaceae</taxon>
        <taxon>Malvoideae</taxon>
        <taxon>Hibiscus</taxon>
    </lineage>
</organism>
<gene>
    <name evidence="1" type="ORF">V6N11_028617</name>
</gene>
<sequence length="93" mass="10689">MLTLCASTFELKDLKSSHGNLSGDIKPYLTWFENKNLWTLPLNQKSIDTSTLYHQTKYLTVIRTSSNKPRTLTSSLRVSWNLLVQHPTSKPRP</sequence>
<evidence type="ECO:0000313" key="2">
    <source>
        <dbReference type="Proteomes" id="UP001396334"/>
    </source>
</evidence>
<name>A0ABR2PQC1_9ROSI</name>
<accession>A0ABR2PQC1</accession>
<comment type="caution">
    <text evidence="1">The sequence shown here is derived from an EMBL/GenBank/DDBJ whole genome shotgun (WGS) entry which is preliminary data.</text>
</comment>
<protein>
    <submittedName>
        <fullName evidence="1">Uncharacterized protein</fullName>
    </submittedName>
</protein>
<dbReference type="EMBL" id="JBBPBN010000053">
    <property type="protein sequence ID" value="KAK8990651.1"/>
    <property type="molecule type" value="Genomic_DNA"/>
</dbReference>
<keyword evidence="2" id="KW-1185">Reference proteome</keyword>
<dbReference type="Proteomes" id="UP001396334">
    <property type="component" value="Unassembled WGS sequence"/>
</dbReference>
<reference evidence="1 2" key="1">
    <citation type="journal article" date="2024" name="G3 (Bethesda)">
        <title>Genome assembly of Hibiscus sabdariffa L. provides insights into metabolisms of medicinal natural products.</title>
        <authorList>
            <person name="Kim T."/>
        </authorList>
    </citation>
    <scope>NUCLEOTIDE SEQUENCE [LARGE SCALE GENOMIC DNA]</scope>
    <source>
        <strain evidence="1">TK-2024</strain>
        <tissue evidence="1">Old leaves</tissue>
    </source>
</reference>
<evidence type="ECO:0000313" key="1">
    <source>
        <dbReference type="EMBL" id="KAK8990651.1"/>
    </source>
</evidence>